<dbReference type="EnsemblPlants" id="AVESA.00010b.r2.4CG1258160.1">
    <property type="protein sequence ID" value="AVESA.00010b.r2.4CG1258160.1.CDS"/>
    <property type="gene ID" value="AVESA.00010b.r2.4CG1258160"/>
</dbReference>
<proteinExistence type="predicted"/>
<organism evidence="1 2">
    <name type="scientific">Avena sativa</name>
    <name type="common">Oat</name>
    <dbReference type="NCBI Taxonomy" id="4498"/>
    <lineage>
        <taxon>Eukaryota</taxon>
        <taxon>Viridiplantae</taxon>
        <taxon>Streptophyta</taxon>
        <taxon>Embryophyta</taxon>
        <taxon>Tracheophyta</taxon>
        <taxon>Spermatophyta</taxon>
        <taxon>Magnoliopsida</taxon>
        <taxon>Liliopsida</taxon>
        <taxon>Poales</taxon>
        <taxon>Poaceae</taxon>
        <taxon>BOP clade</taxon>
        <taxon>Pooideae</taxon>
        <taxon>Poodae</taxon>
        <taxon>Poeae</taxon>
        <taxon>Poeae Chloroplast Group 1 (Aveneae type)</taxon>
        <taxon>Aveninae</taxon>
        <taxon>Avena</taxon>
    </lineage>
</organism>
<dbReference type="Proteomes" id="UP001732700">
    <property type="component" value="Chromosome 4C"/>
</dbReference>
<reference evidence="1" key="1">
    <citation type="submission" date="2021-05" db="EMBL/GenBank/DDBJ databases">
        <authorList>
            <person name="Scholz U."/>
            <person name="Mascher M."/>
            <person name="Fiebig A."/>
        </authorList>
    </citation>
    <scope>NUCLEOTIDE SEQUENCE [LARGE SCALE GENOMIC DNA]</scope>
</reference>
<accession>A0ACD5WSG7</accession>
<protein>
    <submittedName>
        <fullName evidence="1">Uncharacterized protein</fullName>
    </submittedName>
</protein>
<name>A0ACD5WSG7_AVESA</name>
<reference evidence="1" key="2">
    <citation type="submission" date="2025-09" db="UniProtKB">
        <authorList>
            <consortium name="EnsemblPlants"/>
        </authorList>
    </citation>
    <scope>IDENTIFICATION</scope>
</reference>
<evidence type="ECO:0000313" key="1">
    <source>
        <dbReference type="EnsemblPlants" id="AVESA.00010b.r2.4CG1258160.1.CDS"/>
    </source>
</evidence>
<sequence>MKKHEHAASLPYGCAGQDRSPSTGDGGRDVDTPPLPSTELAFEKKQEDEQHPLGSLPVDAFAEILSRVPYKSLCRFKCVSKPWLALCSDPDILKRCPQTLSGFFYNYRGRFKFHNLSGRGPPLVDPSLPFWQGVYDTYTVEQCCGSLLLCKCWESRHVVDEYDYTVCNPMTGQWTVLPPVVWQDQEDGASVYFEPMGDIFLGFDPDAPLRFVVFVPLTNCFREFIEMAIYSSETEQWNTVKSEWGYKTILVGNSECVFLNGTMHLATHYCSVVTVDAEGKVWREIQMPDTPSNNYEVSIGRSQGRLYAWQIDNYDDDAHLYVWVLEDYAIGKWTLKYTVPVLELFGRQRGEDDMSYTMFAMHPDCNCIFITDEEEMAVSYDLDNQKVNVSCTFEQFQDVLPYIPCFAEWSSDGH</sequence>
<evidence type="ECO:0000313" key="2">
    <source>
        <dbReference type="Proteomes" id="UP001732700"/>
    </source>
</evidence>
<keyword evidence="2" id="KW-1185">Reference proteome</keyword>